<evidence type="ECO:0000256" key="1">
    <source>
        <dbReference type="SAM" id="SignalP"/>
    </source>
</evidence>
<dbReference type="AlphaFoldDB" id="A0A420E2Y2"/>
<keyword evidence="1" id="KW-0732">Signal</keyword>
<protein>
    <recommendedName>
        <fullName evidence="4">Lipoprotein</fullName>
    </recommendedName>
</protein>
<name>A0A420E2Y2_9FLAO</name>
<dbReference type="EMBL" id="RAQM01000007">
    <property type="protein sequence ID" value="RKF04475.1"/>
    <property type="molecule type" value="Genomic_DNA"/>
</dbReference>
<comment type="caution">
    <text evidence="2">The sequence shown here is derived from an EMBL/GenBank/DDBJ whole genome shotgun (WGS) entry which is preliminary data.</text>
</comment>
<sequence length="355" mass="39441">MIRIYGIALLCLFMTFFSCSSDSIKHEPTPIYDNSFIVGYEGDKTVIGHLDEDQVFTSSVFESLNKNTISFSEYENKLFAVSQSGPDYVTKFNLQNLAVEKVVTTSAVTDPSYLTMFSETEGLMISTAGSGRSKTYSLSFFNINEGVKDRIEGISDKVLFSKSGLLVDGENVLIADDKELKVLNTKDKSLTTAVIFEDVISGILKDKNNKIWVGTEKRVGEKAQFVSLSNDYSVAETITLDGVNLYKTSMLTMDFSSNTIYWVEVNTGSIHRFNTESKEAAEFVNPMTDGVMLTTIVREHPTTGKIYVLGAEDFFDTDKSILVIYNEDASVFKTVKGVGNSPIDIFFSKEDFSIN</sequence>
<evidence type="ECO:0008006" key="4">
    <source>
        <dbReference type="Google" id="ProtNLM"/>
    </source>
</evidence>
<dbReference type="PROSITE" id="PS51257">
    <property type="entry name" value="PROKAR_LIPOPROTEIN"/>
    <property type="match status" value="1"/>
</dbReference>
<dbReference type="RefSeq" id="WP_147418484.1">
    <property type="nucleotide sequence ID" value="NZ_RAQM01000007.1"/>
</dbReference>
<dbReference type="SUPFAM" id="SSF63829">
    <property type="entry name" value="Calcium-dependent phosphotriesterase"/>
    <property type="match status" value="1"/>
</dbReference>
<evidence type="ECO:0000313" key="2">
    <source>
        <dbReference type="EMBL" id="RKF04475.1"/>
    </source>
</evidence>
<proteinExistence type="predicted"/>
<reference evidence="2 3" key="1">
    <citation type="submission" date="2018-09" db="EMBL/GenBank/DDBJ databases">
        <title>Genomic Encyclopedia of Archaeal and Bacterial Type Strains, Phase II (KMG-II): from individual species to whole genera.</title>
        <authorList>
            <person name="Goeker M."/>
        </authorList>
    </citation>
    <scope>NUCLEOTIDE SEQUENCE [LARGE SCALE GENOMIC DNA]</scope>
    <source>
        <strain evidence="2 3">DSM 16505</strain>
    </source>
</reference>
<feature type="signal peptide" evidence="1">
    <location>
        <begin position="1"/>
        <end position="20"/>
    </location>
</feature>
<evidence type="ECO:0000313" key="3">
    <source>
        <dbReference type="Proteomes" id="UP000285780"/>
    </source>
</evidence>
<keyword evidence="3" id="KW-1185">Reference proteome</keyword>
<accession>A0A420E2Y2</accession>
<feature type="chain" id="PRO_5019352376" description="Lipoprotein" evidence="1">
    <location>
        <begin position="21"/>
        <end position="355"/>
    </location>
</feature>
<dbReference type="Proteomes" id="UP000285780">
    <property type="component" value="Unassembled WGS sequence"/>
</dbReference>
<organism evidence="2 3">
    <name type="scientific">Tenacibaculum lutimaris</name>
    <dbReference type="NCBI Taxonomy" id="285258"/>
    <lineage>
        <taxon>Bacteria</taxon>
        <taxon>Pseudomonadati</taxon>
        <taxon>Bacteroidota</taxon>
        <taxon>Flavobacteriia</taxon>
        <taxon>Flavobacteriales</taxon>
        <taxon>Flavobacteriaceae</taxon>
        <taxon>Tenacibaculum</taxon>
    </lineage>
</organism>
<gene>
    <name evidence="2" type="ORF">C8N26_1146</name>
</gene>